<sequence>MAEEEMEEIEVQQRYKFDISEELVLPEFYNQHKNNLPMLIVVSGGYYGQTKYDDMSTDQVMRFHCCHSVRRVLAREPTEASDIKLDYLSIPVNGDYLYQLVKTRTQKSEPMTMSEILEKRELPVLIQFSTDKIVPDEGKNRDGSQASFLIIATYEEDFIQGNYLLNDAMHISGKMSKDTAAVSLSPMITVTPVSGFVDKPQEEFDTYLKDLDDFVAKNCTYPERNCDLRIKKYNILDPEIKEVVRSDAIFPTGIYGDTGDRLPPPPVPARGKSLRKKEENAGNEDDLYEHYVKIKDVHRTKNDQYTKMEELQNMSSASDSSPKSSNSAALIRFNHANLSVKDVGDILKKLKLGKFVKRFKSEMIDGEILTDLTRNILINEFNFSHIEAIRLEKFIASGHVPA</sequence>
<dbReference type="AlphaFoldDB" id="A0A8W8N2R3"/>
<evidence type="ECO:0000313" key="3">
    <source>
        <dbReference type="EnsemblMetazoa" id="G3714.8:cds"/>
    </source>
</evidence>
<dbReference type="PANTHER" id="PTHR14454:SF11">
    <property type="entry name" value="SERRANO, ISOFORM F"/>
    <property type="match status" value="1"/>
</dbReference>
<keyword evidence="4" id="KW-1185">Reference proteome</keyword>
<dbReference type="Proteomes" id="UP000005408">
    <property type="component" value="Unassembled WGS sequence"/>
</dbReference>
<dbReference type="InterPro" id="IPR001660">
    <property type="entry name" value="SAM"/>
</dbReference>
<evidence type="ECO:0000259" key="2">
    <source>
        <dbReference type="Pfam" id="PF00536"/>
    </source>
</evidence>
<feature type="domain" description="SAM" evidence="2">
    <location>
        <begin position="339"/>
        <end position="377"/>
    </location>
</feature>
<dbReference type="InterPro" id="IPR052281">
    <property type="entry name" value="GAREM"/>
</dbReference>
<dbReference type="Pfam" id="PF00536">
    <property type="entry name" value="SAM_1"/>
    <property type="match status" value="1"/>
</dbReference>
<protein>
    <recommendedName>
        <fullName evidence="2">SAM domain-containing protein</fullName>
    </recommendedName>
</protein>
<accession>A0A8W8N2R3</accession>
<organism evidence="3 4">
    <name type="scientific">Magallana gigas</name>
    <name type="common">Pacific oyster</name>
    <name type="synonym">Crassostrea gigas</name>
    <dbReference type="NCBI Taxonomy" id="29159"/>
    <lineage>
        <taxon>Eukaryota</taxon>
        <taxon>Metazoa</taxon>
        <taxon>Spiralia</taxon>
        <taxon>Lophotrochozoa</taxon>
        <taxon>Mollusca</taxon>
        <taxon>Bivalvia</taxon>
        <taxon>Autobranchia</taxon>
        <taxon>Pteriomorphia</taxon>
        <taxon>Ostreida</taxon>
        <taxon>Ostreoidea</taxon>
        <taxon>Ostreidae</taxon>
        <taxon>Magallana</taxon>
    </lineage>
</organism>
<dbReference type="EnsemblMetazoa" id="G3714.8">
    <property type="protein sequence ID" value="G3714.8:cds"/>
    <property type="gene ID" value="G3714"/>
</dbReference>
<dbReference type="PANTHER" id="PTHR14454">
    <property type="entry name" value="GRB2-ASSOCIATED AND REGULATOR OF MAPK PROTEIN FAMILY MEMBER"/>
    <property type="match status" value="1"/>
</dbReference>
<feature type="region of interest" description="Disordered" evidence="1">
    <location>
        <begin position="255"/>
        <end position="281"/>
    </location>
</feature>
<proteinExistence type="predicted"/>
<name>A0A8W8N2R3_MAGGI</name>
<dbReference type="SUPFAM" id="SSF47769">
    <property type="entry name" value="SAM/Pointed domain"/>
    <property type="match status" value="1"/>
</dbReference>
<dbReference type="InterPro" id="IPR013761">
    <property type="entry name" value="SAM/pointed_sf"/>
</dbReference>
<dbReference type="Gene3D" id="1.10.150.50">
    <property type="entry name" value="Transcription Factor, Ets-1"/>
    <property type="match status" value="1"/>
</dbReference>
<evidence type="ECO:0000256" key="1">
    <source>
        <dbReference type="SAM" id="MobiDB-lite"/>
    </source>
</evidence>
<evidence type="ECO:0000313" key="4">
    <source>
        <dbReference type="Proteomes" id="UP000005408"/>
    </source>
</evidence>
<reference evidence="3" key="1">
    <citation type="submission" date="2022-08" db="UniProtKB">
        <authorList>
            <consortium name="EnsemblMetazoa"/>
        </authorList>
    </citation>
    <scope>IDENTIFICATION</scope>
    <source>
        <strain evidence="3">05x7-T-G4-1.051#20</strain>
    </source>
</reference>